<keyword evidence="1" id="KW-0040">ANK repeat</keyword>
<keyword evidence="3" id="KW-1185">Reference proteome</keyword>
<evidence type="ECO:0000313" key="3">
    <source>
        <dbReference type="Proteomes" id="UP000762676"/>
    </source>
</evidence>
<feature type="repeat" description="ANK" evidence="1">
    <location>
        <begin position="45"/>
        <end position="80"/>
    </location>
</feature>
<dbReference type="PRINTS" id="PR01415">
    <property type="entry name" value="ANKYRIN"/>
</dbReference>
<dbReference type="PROSITE" id="PS50297">
    <property type="entry name" value="ANK_REP_REGION"/>
    <property type="match status" value="1"/>
</dbReference>
<dbReference type="Pfam" id="PF12796">
    <property type="entry name" value="Ank_2"/>
    <property type="match status" value="1"/>
</dbReference>
<evidence type="ECO:0000313" key="2">
    <source>
        <dbReference type="EMBL" id="GFR90595.1"/>
    </source>
</evidence>
<protein>
    <submittedName>
        <fullName evidence="2">Ankyrin repeat and SOCS box protein 2-like</fullName>
    </submittedName>
</protein>
<sequence>MYEGQDSGYEEDPQSELHTLCRTGTLGNILTWLQSCDEDIQWYYEGETALHACVLSGREDTADVVGVLVDHGCDVNAQTISDGNTALHLCVLHGQFPKAFDTVVALRSNKCDLGVRNKVRIADINKSLRTAYDLAVANGDFELAGTLDGTVPVESAREYYTRMMARKYGPYIIQAVLNSDELSLQKNIQLGGDPNFLNKVRLLLLGLESVMYIQWFIVSGL</sequence>
<proteinExistence type="predicted"/>
<dbReference type="EMBL" id="BMAT01008678">
    <property type="protein sequence ID" value="GFR90595.1"/>
    <property type="molecule type" value="Genomic_DNA"/>
</dbReference>
<name>A0AAV4GZJ2_9GAST</name>
<dbReference type="InterPro" id="IPR036770">
    <property type="entry name" value="Ankyrin_rpt-contain_sf"/>
</dbReference>
<dbReference type="InterPro" id="IPR002110">
    <property type="entry name" value="Ankyrin_rpt"/>
</dbReference>
<organism evidence="2 3">
    <name type="scientific">Elysia marginata</name>
    <dbReference type="NCBI Taxonomy" id="1093978"/>
    <lineage>
        <taxon>Eukaryota</taxon>
        <taxon>Metazoa</taxon>
        <taxon>Spiralia</taxon>
        <taxon>Lophotrochozoa</taxon>
        <taxon>Mollusca</taxon>
        <taxon>Gastropoda</taxon>
        <taxon>Heterobranchia</taxon>
        <taxon>Euthyneura</taxon>
        <taxon>Panpulmonata</taxon>
        <taxon>Sacoglossa</taxon>
        <taxon>Placobranchoidea</taxon>
        <taxon>Plakobranchidae</taxon>
        <taxon>Elysia</taxon>
    </lineage>
</organism>
<gene>
    <name evidence="2" type="ORF">ElyMa_004308000</name>
</gene>
<dbReference type="PROSITE" id="PS50088">
    <property type="entry name" value="ANK_REPEAT"/>
    <property type="match status" value="1"/>
</dbReference>
<dbReference type="SUPFAM" id="SSF48403">
    <property type="entry name" value="Ankyrin repeat"/>
    <property type="match status" value="1"/>
</dbReference>
<evidence type="ECO:0000256" key="1">
    <source>
        <dbReference type="PROSITE-ProRule" id="PRU00023"/>
    </source>
</evidence>
<dbReference type="Proteomes" id="UP000762676">
    <property type="component" value="Unassembled WGS sequence"/>
</dbReference>
<dbReference type="AlphaFoldDB" id="A0AAV4GZJ2"/>
<reference evidence="2 3" key="1">
    <citation type="journal article" date="2021" name="Elife">
        <title>Chloroplast acquisition without the gene transfer in kleptoplastic sea slugs, Plakobranchus ocellatus.</title>
        <authorList>
            <person name="Maeda T."/>
            <person name="Takahashi S."/>
            <person name="Yoshida T."/>
            <person name="Shimamura S."/>
            <person name="Takaki Y."/>
            <person name="Nagai Y."/>
            <person name="Toyoda A."/>
            <person name="Suzuki Y."/>
            <person name="Arimoto A."/>
            <person name="Ishii H."/>
            <person name="Satoh N."/>
            <person name="Nishiyama T."/>
            <person name="Hasebe M."/>
            <person name="Maruyama T."/>
            <person name="Minagawa J."/>
            <person name="Obokata J."/>
            <person name="Shigenobu S."/>
        </authorList>
    </citation>
    <scope>NUCLEOTIDE SEQUENCE [LARGE SCALE GENOMIC DNA]</scope>
</reference>
<accession>A0AAV4GZJ2</accession>
<comment type="caution">
    <text evidence="2">The sequence shown here is derived from an EMBL/GenBank/DDBJ whole genome shotgun (WGS) entry which is preliminary data.</text>
</comment>
<dbReference type="Gene3D" id="1.25.40.20">
    <property type="entry name" value="Ankyrin repeat-containing domain"/>
    <property type="match status" value="1"/>
</dbReference>
<dbReference type="SMART" id="SM00248">
    <property type="entry name" value="ANK"/>
    <property type="match status" value="2"/>
</dbReference>